<dbReference type="STRING" id="1238425.J07HQW2_02953"/>
<feature type="compositionally biased region" description="Low complexity" evidence="1">
    <location>
        <begin position="72"/>
        <end position="85"/>
    </location>
</feature>
<keyword evidence="2" id="KW-0472">Membrane</keyword>
<dbReference type="Proteomes" id="UP000030710">
    <property type="component" value="Unassembled WGS sequence"/>
</dbReference>
<feature type="transmembrane region" description="Helical" evidence="2">
    <location>
        <begin position="268"/>
        <end position="292"/>
    </location>
</feature>
<dbReference type="PANTHER" id="PTHR36435:SF1">
    <property type="entry name" value="CAAX AMINO TERMINAL PROTEASE FAMILY PROTEIN"/>
    <property type="match status" value="1"/>
</dbReference>
<accession>U1N0X4</accession>
<keyword evidence="4" id="KW-0378">Hydrolase</keyword>
<dbReference type="AlphaFoldDB" id="U1N0X4"/>
<dbReference type="Pfam" id="PF02517">
    <property type="entry name" value="Rce1-like"/>
    <property type="match status" value="1"/>
</dbReference>
<dbReference type="InterPro" id="IPR052710">
    <property type="entry name" value="CAAX_protease"/>
</dbReference>
<feature type="region of interest" description="Disordered" evidence="1">
    <location>
        <begin position="29"/>
        <end position="141"/>
    </location>
</feature>
<dbReference type="HOGENOM" id="CLU_061949_0_0_2"/>
<protein>
    <submittedName>
        <fullName evidence="4">Putative metal-dependent membrane protease</fullName>
    </submittedName>
</protein>
<feature type="transmembrane region" description="Helical" evidence="2">
    <location>
        <begin position="298"/>
        <end position="330"/>
    </location>
</feature>
<feature type="transmembrane region" description="Helical" evidence="2">
    <location>
        <begin position="157"/>
        <end position="179"/>
    </location>
</feature>
<feature type="domain" description="CAAX prenyl protease 2/Lysostaphin resistance protein A-like" evidence="3">
    <location>
        <begin position="242"/>
        <end position="333"/>
    </location>
</feature>
<dbReference type="GO" id="GO:0006508">
    <property type="term" value="P:proteolysis"/>
    <property type="evidence" value="ECO:0007669"/>
    <property type="project" value="UniProtKB-KW"/>
</dbReference>
<dbReference type="GO" id="GO:0080120">
    <property type="term" value="P:CAAX-box protein maturation"/>
    <property type="evidence" value="ECO:0007669"/>
    <property type="project" value="UniProtKB-ARBA"/>
</dbReference>
<feature type="compositionally biased region" description="Polar residues" evidence="1">
    <location>
        <begin position="33"/>
        <end position="43"/>
    </location>
</feature>
<dbReference type="eggNOG" id="arCOG02770">
    <property type="taxonomic scope" value="Archaea"/>
</dbReference>
<dbReference type="GO" id="GO:0004175">
    <property type="term" value="F:endopeptidase activity"/>
    <property type="evidence" value="ECO:0007669"/>
    <property type="project" value="UniProtKB-ARBA"/>
</dbReference>
<feature type="transmembrane region" description="Helical" evidence="2">
    <location>
        <begin position="186"/>
        <end position="210"/>
    </location>
</feature>
<dbReference type="EMBL" id="KE356561">
    <property type="protein sequence ID" value="ERG96474.1"/>
    <property type="molecule type" value="Genomic_DNA"/>
</dbReference>
<organism evidence="4 5">
    <name type="scientific">Haloquadratum walsbyi J07HQW2</name>
    <dbReference type="NCBI Taxonomy" id="1238425"/>
    <lineage>
        <taxon>Archaea</taxon>
        <taxon>Methanobacteriati</taxon>
        <taxon>Methanobacteriota</taxon>
        <taxon>Stenosarchaea group</taxon>
        <taxon>Halobacteria</taxon>
        <taxon>Halobacteriales</taxon>
        <taxon>Haloferacaceae</taxon>
        <taxon>Haloquadratum</taxon>
    </lineage>
</organism>
<dbReference type="RefSeq" id="WP_021055938.1">
    <property type="nucleotide sequence ID" value="NZ_KE356561.1"/>
</dbReference>
<proteinExistence type="predicted"/>
<evidence type="ECO:0000256" key="2">
    <source>
        <dbReference type="SAM" id="Phobius"/>
    </source>
</evidence>
<keyword evidence="2" id="KW-1133">Transmembrane helix</keyword>
<feature type="transmembrane region" description="Helical" evidence="2">
    <location>
        <begin position="242"/>
        <end position="261"/>
    </location>
</feature>
<evidence type="ECO:0000313" key="4">
    <source>
        <dbReference type="EMBL" id="ERG96474.1"/>
    </source>
</evidence>
<gene>
    <name evidence="4" type="ORF">J07HQW2_02953</name>
</gene>
<feature type="compositionally biased region" description="Polar residues" evidence="1">
    <location>
        <begin position="118"/>
        <end position="134"/>
    </location>
</feature>
<dbReference type="InterPro" id="IPR003675">
    <property type="entry name" value="Rce1/LyrA-like_dom"/>
</dbReference>
<keyword evidence="4" id="KW-0645">Protease</keyword>
<evidence type="ECO:0000256" key="1">
    <source>
        <dbReference type="SAM" id="MobiDB-lite"/>
    </source>
</evidence>
<reference evidence="4 5" key="1">
    <citation type="journal article" date="2013" name="PLoS ONE">
        <title>Assembly-driven community genomics of a hypersaline microbial ecosystem.</title>
        <authorList>
            <person name="Podell S."/>
            <person name="Ugalde J.A."/>
            <person name="Narasingarao P."/>
            <person name="Banfield J.F."/>
            <person name="Heidelberg K.B."/>
            <person name="Allen E.E."/>
        </authorList>
    </citation>
    <scope>NUCLEOTIDE SEQUENCE [LARGE SCALE GENOMIC DNA]</scope>
    <source>
        <strain evidence="5">J07HQW2</strain>
    </source>
</reference>
<dbReference type="PANTHER" id="PTHR36435">
    <property type="entry name" value="SLR1288 PROTEIN"/>
    <property type="match status" value="1"/>
</dbReference>
<name>U1N0X4_9EURY</name>
<evidence type="ECO:0000259" key="3">
    <source>
        <dbReference type="Pfam" id="PF02517"/>
    </source>
</evidence>
<sequence>MPQWATFAGFTFLITAGLLILSHASRGAIDTGSDASTAATETGSDPDHPPQELSEPVITSDSRLNRHHDHNTASSTSNRSNATTAGVSSDSGQACDDDLLSTAESAHPFDMGDHTVSADDTTTAESNHTSNPHETYQESESEIHAKLSQPDLSTTALLANVTVSQGLFAMLLIIGAWIARIPISAFGIGTGPTGILVLALGTGTGIILYIGNEFGSTLGAHFGLGEGEALRSALAPETSVEWVVLLVVVLPIIAGFEELLFRGALIGVIAVGYNISPWTLAIVSSIAFALGHGAQGRIGVIVTGVFGFILAAVFIITESLLIVIIAHYFVNALEFVIHEGFNIEFYSVSDA</sequence>
<keyword evidence="2" id="KW-0812">Transmembrane</keyword>
<evidence type="ECO:0000313" key="5">
    <source>
        <dbReference type="Proteomes" id="UP000030710"/>
    </source>
</evidence>